<evidence type="ECO:0000313" key="1">
    <source>
        <dbReference type="EMBL" id="OLP57960.1"/>
    </source>
</evidence>
<sequence>MSEARDERTADEIDLHKDLLRMAARFCRHREDIGALVARALADRQTQHVSPDRDMLLRELFGVMRRIVLASNLGQTGNRHGKNRRICS</sequence>
<dbReference type="AlphaFoldDB" id="A0A1Q9ARC8"/>
<proteinExistence type="predicted"/>
<gene>
    <name evidence="1" type="ORF">BJF93_14100</name>
</gene>
<organism evidence="1 2">
    <name type="scientific">Xaviernesmea oryzae</name>
    <dbReference type="NCBI Taxonomy" id="464029"/>
    <lineage>
        <taxon>Bacteria</taxon>
        <taxon>Pseudomonadati</taxon>
        <taxon>Pseudomonadota</taxon>
        <taxon>Alphaproteobacteria</taxon>
        <taxon>Hyphomicrobiales</taxon>
        <taxon>Rhizobiaceae</taxon>
        <taxon>Rhizobium/Agrobacterium group</taxon>
        <taxon>Xaviernesmea</taxon>
    </lineage>
</organism>
<reference evidence="1 2" key="1">
    <citation type="submission" date="2016-09" db="EMBL/GenBank/DDBJ databases">
        <title>Rhizobium sp. nov., a novel species isolated from the rice rhizosphere.</title>
        <authorList>
            <person name="Zhao J."/>
            <person name="Zhang X."/>
        </authorList>
    </citation>
    <scope>NUCLEOTIDE SEQUENCE [LARGE SCALE GENOMIC DNA]</scope>
    <source>
        <strain evidence="1 2">1.7048</strain>
    </source>
</reference>
<accession>A0A1Q9ARC8</accession>
<evidence type="ECO:0000313" key="2">
    <source>
        <dbReference type="Proteomes" id="UP000186364"/>
    </source>
</evidence>
<keyword evidence="2" id="KW-1185">Reference proteome</keyword>
<protein>
    <submittedName>
        <fullName evidence="1">Uncharacterized protein</fullName>
    </submittedName>
</protein>
<comment type="caution">
    <text evidence="1">The sequence shown here is derived from an EMBL/GenBank/DDBJ whole genome shotgun (WGS) entry which is preliminary data.</text>
</comment>
<dbReference type="Proteomes" id="UP000186364">
    <property type="component" value="Unassembled WGS sequence"/>
</dbReference>
<dbReference type="EMBL" id="MKIP01000059">
    <property type="protein sequence ID" value="OLP57960.1"/>
    <property type="molecule type" value="Genomic_DNA"/>
</dbReference>
<name>A0A1Q9ARC8_9HYPH</name>